<protein>
    <recommendedName>
        <fullName evidence="3">AraC family transcriptional regulator</fullName>
    </recommendedName>
</protein>
<dbReference type="EMBL" id="FXTZ01000018">
    <property type="protein sequence ID" value="SMP34616.1"/>
    <property type="molecule type" value="Genomic_DNA"/>
</dbReference>
<dbReference type="Proteomes" id="UP001157960">
    <property type="component" value="Unassembled WGS sequence"/>
</dbReference>
<accession>A0ABY1PLS1</accession>
<evidence type="ECO:0000313" key="1">
    <source>
        <dbReference type="EMBL" id="SMP34616.1"/>
    </source>
</evidence>
<gene>
    <name evidence="1" type="ORF">SAMN06264346_11853</name>
</gene>
<comment type="caution">
    <text evidence="1">The sequence shown here is derived from an EMBL/GenBank/DDBJ whole genome shotgun (WGS) entry which is preliminary data.</text>
</comment>
<evidence type="ECO:0008006" key="3">
    <source>
        <dbReference type="Google" id="ProtNLM"/>
    </source>
</evidence>
<keyword evidence="2" id="KW-1185">Reference proteome</keyword>
<sequence length="35" mass="4175">MNKKVCTSIHPYLSAVNIFYKNNTYNIHRHVEILL</sequence>
<reference evidence="1 2" key="1">
    <citation type="submission" date="2017-05" db="EMBL/GenBank/DDBJ databases">
        <authorList>
            <person name="Varghese N."/>
            <person name="Submissions S."/>
        </authorList>
    </citation>
    <scope>NUCLEOTIDE SEQUENCE [LARGE SCALE GENOMIC DNA]</scope>
    <source>
        <strain evidence="1 2">DSM 28214</strain>
    </source>
</reference>
<proteinExistence type="predicted"/>
<evidence type="ECO:0000313" key="2">
    <source>
        <dbReference type="Proteomes" id="UP001157960"/>
    </source>
</evidence>
<name>A0ABY1PLS1_9FLAO</name>
<organism evidence="1 2">
    <name type="scientific">Chryseobacterium profundimaris</name>
    <dbReference type="NCBI Taxonomy" id="1387275"/>
    <lineage>
        <taxon>Bacteria</taxon>
        <taxon>Pseudomonadati</taxon>
        <taxon>Bacteroidota</taxon>
        <taxon>Flavobacteriia</taxon>
        <taxon>Flavobacteriales</taxon>
        <taxon>Weeksellaceae</taxon>
        <taxon>Chryseobacterium group</taxon>
        <taxon>Chryseobacterium</taxon>
    </lineage>
</organism>